<comment type="caution">
    <text evidence="2">The sequence shown here is derived from an EMBL/GenBank/DDBJ whole genome shotgun (WGS) entry which is preliminary data.</text>
</comment>
<name>A0A9W4DMM7_9ACTN</name>
<dbReference type="Proteomes" id="UP001152519">
    <property type="component" value="Unassembled WGS sequence"/>
</dbReference>
<protein>
    <submittedName>
        <fullName evidence="2">Uncharacterized protein</fullName>
    </submittedName>
</protein>
<accession>A0A9W4DMM7</accession>
<evidence type="ECO:0000313" key="2">
    <source>
        <dbReference type="EMBL" id="CAG6392755.1"/>
    </source>
</evidence>
<keyword evidence="1" id="KW-1133">Transmembrane helix</keyword>
<reference evidence="2" key="1">
    <citation type="submission" date="2021-05" db="EMBL/GenBank/DDBJ databases">
        <authorList>
            <person name="Arsene-Ploetze F."/>
        </authorList>
    </citation>
    <scope>NUCLEOTIDE SEQUENCE</scope>
    <source>
        <strain evidence="2">DSM 42138</strain>
    </source>
</reference>
<keyword evidence="3" id="KW-1185">Reference proteome</keyword>
<sequence>MLAVDAFLIASWRWGRHSTWSSITPWAIGLLLLTTGIAAYTWWWHSDPQRQDRARILREERAARQQLK</sequence>
<evidence type="ECO:0000256" key="1">
    <source>
        <dbReference type="SAM" id="Phobius"/>
    </source>
</evidence>
<organism evidence="2 3">
    <name type="scientific">Actinacidiphila cocklensis</name>
    <dbReference type="NCBI Taxonomy" id="887465"/>
    <lineage>
        <taxon>Bacteria</taxon>
        <taxon>Bacillati</taxon>
        <taxon>Actinomycetota</taxon>
        <taxon>Actinomycetes</taxon>
        <taxon>Kitasatosporales</taxon>
        <taxon>Streptomycetaceae</taxon>
        <taxon>Actinacidiphila</taxon>
    </lineage>
</organism>
<evidence type="ECO:0000313" key="3">
    <source>
        <dbReference type="Proteomes" id="UP001152519"/>
    </source>
</evidence>
<dbReference type="EMBL" id="CAJSLV010000046">
    <property type="protein sequence ID" value="CAG6392755.1"/>
    <property type="molecule type" value="Genomic_DNA"/>
</dbReference>
<dbReference type="AlphaFoldDB" id="A0A9W4DMM7"/>
<keyword evidence="1" id="KW-0472">Membrane</keyword>
<proteinExistence type="predicted"/>
<gene>
    <name evidence="2" type="ORF">SCOCK_180132</name>
</gene>
<feature type="transmembrane region" description="Helical" evidence="1">
    <location>
        <begin position="23"/>
        <end position="43"/>
    </location>
</feature>
<keyword evidence="1" id="KW-0812">Transmembrane</keyword>